<gene>
    <name evidence="1" type="ORF">MSG28_013349</name>
</gene>
<dbReference type="Proteomes" id="UP001064048">
    <property type="component" value="Chromosome 23"/>
</dbReference>
<keyword evidence="2" id="KW-1185">Reference proteome</keyword>
<name>A0ACC0KSP4_CHOFU</name>
<evidence type="ECO:0000313" key="2">
    <source>
        <dbReference type="Proteomes" id="UP001064048"/>
    </source>
</evidence>
<feature type="non-terminal residue" evidence="1">
    <location>
        <position position="80"/>
    </location>
</feature>
<accession>A0ACC0KSP4</accession>
<dbReference type="EMBL" id="CM046123">
    <property type="protein sequence ID" value="KAI8439631.1"/>
    <property type="molecule type" value="Genomic_DNA"/>
</dbReference>
<sequence length="80" mass="8621">MRAKAGDLLKVLNRRAAALEPRRAEDHHGKNIHKARLSVAVWRIVGAAAAPPIVPQPRTLRQAPANVLHGSFGFGSVESL</sequence>
<organism evidence="1 2">
    <name type="scientific">Choristoneura fumiferana</name>
    <name type="common">Spruce budworm moth</name>
    <name type="synonym">Archips fumiferana</name>
    <dbReference type="NCBI Taxonomy" id="7141"/>
    <lineage>
        <taxon>Eukaryota</taxon>
        <taxon>Metazoa</taxon>
        <taxon>Ecdysozoa</taxon>
        <taxon>Arthropoda</taxon>
        <taxon>Hexapoda</taxon>
        <taxon>Insecta</taxon>
        <taxon>Pterygota</taxon>
        <taxon>Neoptera</taxon>
        <taxon>Endopterygota</taxon>
        <taxon>Lepidoptera</taxon>
        <taxon>Glossata</taxon>
        <taxon>Ditrysia</taxon>
        <taxon>Tortricoidea</taxon>
        <taxon>Tortricidae</taxon>
        <taxon>Tortricinae</taxon>
        <taxon>Choristoneura</taxon>
    </lineage>
</organism>
<proteinExistence type="predicted"/>
<evidence type="ECO:0000313" key="1">
    <source>
        <dbReference type="EMBL" id="KAI8439631.1"/>
    </source>
</evidence>
<protein>
    <submittedName>
        <fullName evidence="1">Uncharacterized protein</fullName>
    </submittedName>
</protein>
<comment type="caution">
    <text evidence="1">The sequence shown here is derived from an EMBL/GenBank/DDBJ whole genome shotgun (WGS) entry which is preliminary data.</text>
</comment>
<reference evidence="1 2" key="1">
    <citation type="journal article" date="2022" name="Genome Biol. Evol.">
        <title>The Spruce Budworm Genome: Reconstructing the Evolutionary History of Antifreeze Proteins.</title>
        <authorList>
            <person name="Beliveau C."/>
            <person name="Gagne P."/>
            <person name="Picq S."/>
            <person name="Vernygora O."/>
            <person name="Keeling C.I."/>
            <person name="Pinkney K."/>
            <person name="Doucet D."/>
            <person name="Wen F."/>
            <person name="Johnston J.S."/>
            <person name="Maaroufi H."/>
            <person name="Boyle B."/>
            <person name="Laroche J."/>
            <person name="Dewar K."/>
            <person name="Juretic N."/>
            <person name="Blackburn G."/>
            <person name="Nisole A."/>
            <person name="Brunet B."/>
            <person name="Brandao M."/>
            <person name="Lumley L."/>
            <person name="Duan J."/>
            <person name="Quan G."/>
            <person name="Lucarotti C.J."/>
            <person name="Roe A.D."/>
            <person name="Sperling F.A.H."/>
            <person name="Levesque R.C."/>
            <person name="Cusson M."/>
        </authorList>
    </citation>
    <scope>NUCLEOTIDE SEQUENCE [LARGE SCALE GENOMIC DNA]</scope>
    <source>
        <strain evidence="1">Glfc:IPQL:Cfum</strain>
    </source>
</reference>